<dbReference type="Gene3D" id="3.40.50.300">
    <property type="entry name" value="P-loop containing nucleotide triphosphate hydrolases"/>
    <property type="match status" value="1"/>
</dbReference>
<dbReference type="InterPro" id="IPR041685">
    <property type="entry name" value="AAA_GajA/Old/RecF-like"/>
</dbReference>
<gene>
    <name evidence="3" type="ORF">IDM48_11475</name>
</gene>
<dbReference type="Pfam" id="PF13175">
    <property type="entry name" value="AAA_15"/>
    <property type="match status" value="1"/>
</dbReference>
<evidence type="ECO:0000259" key="1">
    <source>
        <dbReference type="Pfam" id="PF13175"/>
    </source>
</evidence>
<accession>A0A7S6WWL6</accession>
<keyword evidence="4" id="KW-1185">Reference proteome</keyword>
<dbReference type="CDD" id="cd01026">
    <property type="entry name" value="TOPRIM_OLD"/>
    <property type="match status" value="1"/>
</dbReference>
<keyword evidence="3" id="KW-0614">Plasmid</keyword>
<organism evidence="3 4">
    <name type="scientific">Rothia amarae</name>
    <dbReference type="NCBI Taxonomy" id="169480"/>
    <lineage>
        <taxon>Bacteria</taxon>
        <taxon>Bacillati</taxon>
        <taxon>Actinomycetota</taxon>
        <taxon>Actinomycetes</taxon>
        <taxon>Micrococcales</taxon>
        <taxon>Micrococcaceae</taxon>
        <taxon>Rothia</taxon>
    </lineage>
</organism>
<evidence type="ECO:0000259" key="2">
    <source>
        <dbReference type="Pfam" id="PF20469"/>
    </source>
</evidence>
<dbReference type="InterPro" id="IPR051396">
    <property type="entry name" value="Bact_Antivir_Def_Nuclease"/>
</dbReference>
<name>A0A7S6WWL6_9MICC</name>
<feature type="domain" description="Endonuclease GajA/Old nuclease/RecF-like AAA" evidence="1">
    <location>
        <begin position="1"/>
        <end position="359"/>
    </location>
</feature>
<dbReference type="RefSeq" id="WP_202939938.1">
    <property type="nucleotide sequence ID" value="NZ_CP062957.1"/>
</dbReference>
<dbReference type="EMBL" id="CP062957">
    <property type="protein sequence ID" value="QOW64907.1"/>
    <property type="molecule type" value="Genomic_DNA"/>
</dbReference>
<reference evidence="3 4" key="1">
    <citation type="submission" date="2020-09" db="EMBL/GenBank/DDBJ databases">
        <title>Investigation of environmental microbe.</title>
        <authorList>
            <person name="Ou Y."/>
            <person name="Kang Q."/>
        </authorList>
    </citation>
    <scope>NUCLEOTIDE SEQUENCE [LARGE SCALE GENOMIC DNA]</scope>
    <source>
        <strain evidence="3 4">KJZ-9</strain>
        <plasmid evidence="3 4">p1</plasmid>
    </source>
</reference>
<dbReference type="Proteomes" id="UP000516421">
    <property type="component" value="Plasmid p1"/>
</dbReference>
<dbReference type="PANTHER" id="PTHR43581:SF4">
    <property type="entry name" value="ATP_GTP PHOSPHATASE"/>
    <property type="match status" value="1"/>
</dbReference>
<protein>
    <submittedName>
        <fullName evidence="3">AAA family ATPase</fullName>
    </submittedName>
</protein>
<feature type="domain" description="OLD protein-like TOPRIM" evidence="2">
    <location>
        <begin position="410"/>
        <end position="473"/>
    </location>
</feature>
<dbReference type="InterPro" id="IPR034139">
    <property type="entry name" value="TOPRIM_OLD"/>
</dbReference>
<dbReference type="Pfam" id="PF20469">
    <property type="entry name" value="OLD-like_TOPRIM"/>
    <property type="match status" value="1"/>
</dbReference>
<sequence>MKFSTIRLKNFQSFGPNPTPIDLSSLTFVLGPNGSGKTAVLQALTRLFSPIPNQRSIRFADFHVAQELTDNGHQKKAEELWIEVEIEFPEAEEENPHASTSAFFSHMRLEEEGSIPKCRVRLTATINAFEEIEERIEYVLSYNSEGKPEDVQPMSRYDRGSIEVFYLPARRDPGDHISYAASSLLGRTLRAANWIAESEKLEALNEEISTTLAENKAVIEFSDNLRIQWEKVHAGSYLKNPEIVFGHNRIEGVLRQLSIQFSPSHQANALPSENLSDGQKSLLYISLALAWQKLCRGVLAGEEIGLDPDKLRPPVHIIFALEEPENSLSPQYLGRIIRQLRDACDEGDVQALIATHASTLLRRVDPADIRFLRLNHARETTVRRIILPTEDTEAAKYVREAVMAFPELYFSRLVVLGEGASELVVLPRVLEAAGIREDDTSVSVVPLGGRHVNHFWRLLENLEIPYVTLLDLDSARHGGGWGRIHTAMRNINKYRPEFYSQNHFDFLPPAGYEESIPVFGQSPDVLKRLENSNEVFFSSPLDLDLMMMKAFPCAYQVRLRNPRDTTVTSVLGKSHRNEVLLGKDNLKLLEDYREKFGQKSKPASHLQALAQLNDNDLLENLPPVLIRLADVVREKLAELPE</sequence>
<dbReference type="PANTHER" id="PTHR43581">
    <property type="entry name" value="ATP/GTP PHOSPHATASE"/>
    <property type="match status" value="1"/>
</dbReference>
<proteinExistence type="predicted"/>
<geneLocation type="plasmid" evidence="3 4">
    <name>p1</name>
</geneLocation>
<dbReference type="AlphaFoldDB" id="A0A7S6WWL6"/>
<evidence type="ECO:0000313" key="3">
    <source>
        <dbReference type="EMBL" id="QOW64907.1"/>
    </source>
</evidence>
<dbReference type="InterPro" id="IPR027417">
    <property type="entry name" value="P-loop_NTPase"/>
</dbReference>
<dbReference type="KEGG" id="rama:IDM48_11475"/>
<dbReference type="SUPFAM" id="SSF52540">
    <property type="entry name" value="P-loop containing nucleoside triphosphate hydrolases"/>
    <property type="match status" value="1"/>
</dbReference>
<evidence type="ECO:0000313" key="4">
    <source>
        <dbReference type="Proteomes" id="UP000516421"/>
    </source>
</evidence>